<protein>
    <recommendedName>
        <fullName evidence="4">BHLH domain-containing protein</fullName>
    </recommendedName>
</protein>
<sequence>MSSNLSVLRGNLKNTQYQTSRTHKLKAQHQRTQLYHTASRYTQEHKNTRARERKKWNELFSSMSHVPPLPLQRSDALAKGIGLLFFIQSYPGN</sequence>
<accession>A0ABQ7MPE8</accession>
<keyword evidence="3" id="KW-1185">Reference proteome</keyword>
<organism evidence="2 3">
    <name type="scientific">Brassica rapa subsp. trilocularis</name>
    <dbReference type="NCBI Taxonomy" id="1813537"/>
    <lineage>
        <taxon>Eukaryota</taxon>
        <taxon>Viridiplantae</taxon>
        <taxon>Streptophyta</taxon>
        <taxon>Embryophyta</taxon>
        <taxon>Tracheophyta</taxon>
        <taxon>Spermatophyta</taxon>
        <taxon>Magnoliopsida</taxon>
        <taxon>eudicotyledons</taxon>
        <taxon>Gunneridae</taxon>
        <taxon>Pentapetalae</taxon>
        <taxon>rosids</taxon>
        <taxon>malvids</taxon>
        <taxon>Brassicales</taxon>
        <taxon>Brassicaceae</taxon>
        <taxon>Brassiceae</taxon>
        <taxon>Brassica</taxon>
    </lineage>
</organism>
<evidence type="ECO:0000313" key="3">
    <source>
        <dbReference type="Proteomes" id="UP000823674"/>
    </source>
</evidence>
<gene>
    <name evidence="2" type="primary">A04g503850.1_BraROA</name>
    <name evidence="2" type="ORF">IGI04_015214</name>
</gene>
<name>A0ABQ7MPE8_BRACM</name>
<proteinExistence type="predicted"/>
<evidence type="ECO:0008006" key="4">
    <source>
        <dbReference type="Google" id="ProtNLM"/>
    </source>
</evidence>
<feature type="region of interest" description="Disordered" evidence="1">
    <location>
        <begin position="1"/>
        <end position="33"/>
    </location>
</feature>
<evidence type="ECO:0000256" key="1">
    <source>
        <dbReference type="SAM" id="MobiDB-lite"/>
    </source>
</evidence>
<evidence type="ECO:0000313" key="2">
    <source>
        <dbReference type="EMBL" id="KAG5400607.1"/>
    </source>
</evidence>
<dbReference type="Proteomes" id="UP000823674">
    <property type="component" value="Chromosome A04"/>
</dbReference>
<reference evidence="2 3" key="1">
    <citation type="submission" date="2021-03" db="EMBL/GenBank/DDBJ databases">
        <authorList>
            <person name="King G.J."/>
            <person name="Bancroft I."/>
            <person name="Baten A."/>
            <person name="Bloomfield J."/>
            <person name="Borpatragohain P."/>
            <person name="He Z."/>
            <person name="Irish N."/>
            <person name="Irwin J."/>
            <person name="Liu K."/>
            <person name="Mauleon R.P."/>
            <person name="Moore J."/>
            <person name="Morris R."/>
            <person name="Ostergaard L."/>
            <person name="Wang B."/>
            <person name="Wells R."/>
        </authorList>
    </citation>
    <scope>NUCLEOTIDE SEQUENCE [LARGE SCALE GENOMIC DNA]</scope>
    <source>
        <strain evidence="2">R-o-18</strain>
        <tissue evidence="2">Leaf</tissue>
    </source>
</reference>
<comment type="caution">
    <text evidence="2">The sequence shown here is derived from an EMBL/GenBank/DDBJ whole genome shotgun (WGS) entry which is preliminary data.</text>
</comment>
<dbReference type="EMBL" id="JADBGQ010000004">
    <property type="protein sequence ID" value="KAG5400607.1"/>
    <property type="molecule type" value="Genomic_DNA"/>
</dbReference>
<feature type="compositionally biased region" description="Polar residues" evidence="1">
    <location>
        <begin position="1"/>
        <end position="20"/>
    </location>
</feature>